<dbReference type="Gene3D" id="1.10.10.60">
    <property type="entry name" value="Homeodomain-like"/>
    <property type="match status" value="1"/>
</dbReference>
<feature type="compositionally biased region" description="Basic and acidic residues" evidence="1">
    <location>
        <begin position="519"/>
        <end position="536"/>
    </location>
</feature>
<feature type="compositionally biased region" description="Polar residues" evidence="1">
    <location>
        <begin position="348"/>
        <end position="360"/>
    </location>
</feature>
<dbReference type="InterPro" id="IPR017174">
    <property type="entry name" value="Bdp1_fungi"/>
</dbReference>
<feature type="region of interest" description="Disordered" evidence="1">
    <location>
        <begin position="1"/>
        <end position="373"/>
    </location>
</feature>
<accession>A0A319DKF0</accession>
<evidence type="ECO:0000313" key="4">
    <source>
        <dbReference type="Proteomes" id="UP000247810"/>
    </source>
</evidence>
<dbReference type="PANTHER" id="PTHR22929">
    <property type="entry name" value="RNA POLYMERASE III TRANSCRIPTION INITIATION FACTOR B"/>
    <property type="match status" value="1"/>
</dbReference>
<dbReference type="GO" id="GO:0000126">
    <property type="term" value="C:transcription factor TFIIIB complex"/>
    <property type="evidence" value="ECO:0007669"/>
    <property type="project" value="InterPro"/>
</dbReference>
<evidence type="ECO:0000313" key="3">
    <source>
        <dbReference type="EMBL" id="PYH88538.1"/>
    </source>
</evidence>
<feature type="compositionally biased region" description="Pro residues" evidence="1">
    <location>
        <begin position="129"/>
        <end position="140"/>
    </location>
</feature>
<dbReference type="STRING" id="1448320.A0A319DKF0"/>
<dbReference type="InterPro" id="IPR039467">
    <property type="entry name" value="TFIIIB_B''_Myb"/>
</dbReference>
<feature type="domain" description="Myb-like" evidence="2">
    <location>
        <begin position="426"/>
        <end position="474"/>
    </location>
</feature>
<feature type="compositionally biased region" description="Basic and acidic residues" evidence="1">
    <location>
        <begin position="166"/>
        <end position="176"/>
    </location>
</feature>
<dbReference type="GO" id="GO:0070898">
    <property type="term" value="P:RNA polymerase III preinitiation complex assembly"/>
    <property type="evidence" value="ECO:0007669"/>
    <property type="project" value="TreeGrafter"/>
</dbReference>
<feature type="compositionally biased region" description="Basic residues" evidence="1">
    <location>
        <begin position="272"/>
        <end position="285"/>
    </location>
</feature>
<dbReference type="AlphaFoldDB" id="A0A319DKF0"/>
<feature type="compositionally biased region" description="Low complexity" evidence="1">
    <location>
        <begin position="116"/>
        <end position="128"/>
    </location>
</feature>
<proteinExistence type="predicted"/>
<dbReference type="PIRSF" id="PIRSF037327">
    <property type="entry name" value="TFIIIB_Bdp1_fun"/>
    <property type="match status" value="1"/>
</dbReference>
<dbReference type="Pfam" id="PF15963">
    <property type="entry name" value="Myb_DNA-bind_7"/>
    <property type="match status" value="1"/>
</dbReference>
<name>A0A319DKF0_9EURO</name>
<feature type="compositionally biased region" description="Low complexity" evidence="1">
    <location>
        <begin position="39"/>
        <end position="56"/>
    </location>
</feature>
<dbReference type="FunFam" id="1.10.10.60:FF:000322">
    <property type="entry name" value="Transcription factor TFIIIB component B"/>
    <property type="match status" value="1"/>
</dbReference>
<organism evidence="3 4">
    <name type="scientific">Aspergillus ellipticus CBS 707.79</name>
    <dbReference type="NCBI Taxonomy" id="1448320"/>
    <lineage>
        <taxon>Eukaryota</taxon>
        <taxon>Fungi</taxon>
        <taxon>Dikarya</taxon>
        <taxon>Ascomycota</taxon>
        <taxon>Pezizomycotina</taxon>
        <taxon>Eurotiomycetes</taxon>
        <taxon>Eurotiomycetidae</taxon>
        <taxon>Eurotiales</taxon>
        <taxon>Aspergillaceae</taxon>
        <taxon>Aspergillus</taxon>
        <taxon>Aspergillus subgen. Circumdati</taxon>
    </lineage>
</organism>
<protein>
    <submittedName>
        <fullName evidence="3">Transcription factor IIIB, Bdp1 subunit</fullName>
    </submittedName>
</protein>
<evidence type="ECO:0000259" key="2">
    <source>
        <dbReference type="SMART" id="SM00717"/>
    </source>
</evidence>
<feature type="compositionally biased region" description="Polar residues" evidence="1">
    <location>
        <begin position="144"/>
        <end position="163"/>
    </location>
</feature>
<dbReference type="VEuPathDB" id="FungiDB:BO71DRAFT_132668"/>
<dbReference type="PANTHER" id="PTHR22929:SF0">
    <property type="entry name" value="TRANSCRIPTION FACTOR TFIIIB COMPONENT B'' HOMOLOG"/>
    <property type="match status" value="1"/>
</dbReference>
<feature type="region of interest" description="Disordered" evidence="1">
    <location>
        <begin position="519"/>
        <end position="578"/>
    </location>
</feature>
<feature type="compositionally biased region" description="Low complexity" evidence="1">
    <location>
        <begin position="65"/>
        <end position="81"/>
    </location>
</feature>
<dbReference type="InterPro" id="IPR009057">
    <property type="entry name" value="Homeodomain-like_sf"/>
</dbReference>
<feature type="compositionally biased region" description="Polar residues" evidence="1">
    <location>
        <begin position="214"/>
        <end position="229"/>
    </location>
</feature>
<dbReference type="EMBL" id="KZ826083">
    <property type="protein sequence ID" value="PYH88538.1"/>
    <property type="molecule type" value="Genomic_DNA"/>
</dbReference>
<dbReference type="GO" id="GO:0001156">
    <property type="term" value="F:TFIIIC-class transcription factor complex binding"/>
    <property type="evidence" value="ECO:0007669"/>
    <property type="project" value="TreeGrafter"/>
</dbReference>
<keyword evidence="4" id="KW-1185">Reference proteome</keyword>
<dbReference type="GO" id="GO:0000995">
    <property type="term" value="F:RNA polymerase III general transcription initiation factor activity"/>
    <property type="evidence" value="ECO:0007669"/>
    <property type="project" value="InterPro"/>
</dbReference>
<reference evidence="3 4" key="1">
    <citation type="submission" date="2018-02" db="EMBL/GenBank/DDBJ databases">
        <title>The genomes of Aspergillus section Nigri reveals drivers in fungal speciation.</title>
        <authorList>
            <consortium name="DOE Joint Genome Institute"/>
            <person name="Vesth T.C."/>
            <person name="Nybo J."/>
            <person name="Theobald S."/>
            <person name="Brandl J."/>
            <person name="Frisvad J.C."/>
            <person name="Nielsen K.F."/>
            <person name="Lyhne E.K."/>
            <person name="Kogle M.E."/>
            <person name="Kuo A."/>
            <person name="Riley R."/>
            <person name="Clum A."/>
            <person name="Nolan M."/>
            <person name="Lipzen A."/>
            <person name="Salamov A."/>
            <person name="Henrissat B."/>
            <person name="Wiebenga A."/>
            <person name="De vries R.P."/>
            <person name="Grigoriev I.V."/>
            <person name="Mortensen U.H."/>
            <person name="Andersen M.R."/>
            <person name="Baker S.E."/>
        </authorList>
    </citation>
    <scope>NUCLEOTIDE SEQUENCE [LARGE SCALE GENOMIC DNA]</scope>
    <source>
        <strain evidence="3 4">CBS 707.79</strain>
    </source>
</reference>
<dbReference type="SUPFAM" id="SSF46689">
    <property type="entry name" value="Homeodomain-like"/>
    <property type="match status" value="1"/>
</dbReference>
<evidence type="ECO:0000256" key="1">
    <source>
        <dbReference type="SAM" id="MobiDB-lite"/>
    </source>
</evidence>
<dbReference type="CDD" id="cd00167">
    <property type="entry name" value="SANT"/>
    <property type="match status" value="1"/>
</dbReference>
<dbReference type="OrthoDB" id="272624at2759"/>
<dbReference type="InterPro" id="IPR001005">
    <property type="entry name" value="SANT/Myb"/>
</dbReference>
<dbReference type="SMART" id="SM00717">
    <property type="entry name" value="SANT"/>
    <property type="match status" value="1"/>
</dbReference>
<feature type="compositionally biased region" description="Basic and acidic residues" evidence="1">
    <location>
        <begin position="306"/>
        <end position="339"/>
    </location>
</feature>
<dbReference type="PRINTS" id="PR01217">
    <property type="entry name" value="PRICHEXTENSN"/>
</dbReference>
<feature type="compositionally biased region" description="Polar residues" evidence="1">
    <location>
        <begin position="1"/>
        <end position="10"/>
    </location>
</feature>
<dbReference type="Proteomes" id="UP000247810">
    <property type="component" value="Unassembled WGS sequence"/>
</dbReference>
<gene>
    <name evidence="3" type="ORF">BO71DRAFT_132668</name>
</gene>
<sequence length="578" mass="62793">MKSFSSSAINKSGKKFAPKAPARRAPAPAPPRRPSVAFQPSASQTPQPPTETATPEPAAPPPSTNEPSVAAGPAAPVAPSVPDEPPVGPKEDAVPPRSATAIPIPRPKRKASVSIAAPTTKTTAAEELPTPPQSTPPVPTPSSATVEQTQSTPVEKESASATQIRRPADDATEIRPSKRPKTTTDSITAVPKPTPAVSAAPTITRTIEPGPSDANPQLVTPPATQATATDSEEVTESRARAESQSTTTGQTRKPTRTRRKSAKDDNNEGAANKKKERKTRTRKKREPTPEGSELVEIAPGLIKMSDLCKDMRTGRMSRRETELRNMEQAELERKQKAQEEGDTEAPVKQNTTEPSPSEPSNDPLDNKPQAGGPVMRIVNGEIVLDAASLQVDRHADAARNAGELEDVVENSLTRKINQATYGKRSKTESWDEEMTDLFYRGLRMFGTDFMMISKMFPGRSRRQIKLKFNNEERRDPLRIKDTLLGPREVIDITTYSEMTNTVYDDPKVIQQQLDEEKQQIEEQHAKEKQAQEEMLRNPDGGAGTPGSDAPVKKRTSRKQAMKAMAGGTEEVLGSIDDM</sequence>